<dbReference type="InterPro" id="IPR000014">
    <property type="entry name" value="PAS"/>
</dbReference>
<dbReference type="SUPFAM" id="SSF55785">
    <property type="entry name" value="PYP-like sensor domain (PAS domain)"/>
    <property type="match status" value="1"/>
</dbReference>
<dbReference type="RefSeq" id="WP_019622652.1">
    <property type="nucleotide sequence ID" value="NZ_AP014545.1"/>
</dbReference>
<dbReference type="Gene3D" id="3.30.450.20">
    <property type="entry name" value="PAS domain"/>
    <property type="match status" value="1"/>
</dbReference>
<dbReference type="Proteomes" id="UP000595663">
    <property type="component" value="Chromosome"/>
</dbReference>
<dbReference type="Pfam" id="PF00990">
    <property type="entry name" value="GGDEF"/>
    <property type="match status" value="1"/>
</dbReference>
<evidence type="ECO:0000313" key="5">
    <source>
        <dbReference type="EMBL" id="BBB27442.1"/>
    </source>
</evidence>
<organism evidence="5 6">
    <name type="scientific">Amphritea japonica ATCC BAA-1530</name>
    <dbReference type="NCBI Taxonomy" id="1278309"/>
    <lineage>
        <taxon>Bacteria</taxon>
        <taxon>Pseudomonadati</taxon>
        <taxon>Pseudomonadota</taxon>
        <taxon>Gammaproteobacteria</taxon>
        <taxon>Oceanospirillales</taxon>
        <taxon>Oceanospirillaceae</taxon>
        <taxon>Amphritea</taxon>
    </lineage>
</organism>
<evidence type="ECO:0000259" key="4">
    <source>
        <dbReference type="PROSITE" id="PS50887"/>
    </source>
</evidence>
<feature type="domain" description="GGDEF" evidence="4">
    <location>
        <begin position="399"/>
        <end position="537"/>
    </location>
</feature>
<dbReference type="InterPro" id="IPR043128">
    <property type="entry name" value="Rev_trsase/Diguanyl_cyclase"/>
</dbReference>
<evidence type="ECO:0000259" key="3">
    <source>
        <dbReference type="PROSITE" id="PS50883"/>
    </source>
</evidence>
<gene>
    <name evidence="5" type="ORF">AMJAP_2856</name>
</gene>
<feature type="transmembrane region" description="Helical" evidence="1">
    <location>
        <begin position="15"/>
        <end position="35"/>
    </location>
</feature>
<dbReference type="PROSITE" id="PS50112">
    <property type="entry name" value="PAS"/>
    <property type="match status" value="1"/>
</dbReference>
<reference evidence="5 6" key="1">
    <citation type="journal article" date="2008" name="Int. J. Syst. Evol. Microbiol.">
        <title>Amphritea japonica sp. nov. and Amphritea balenae sp. nov., isolated from the sediment adjacent to sperm whale carcasses off Kagoshima, Japan.</title>
        <authorList>
            <person name="Miyazaki M."/>
            <person name="Nogi Y."/>
            <person name="Fujiwara Y."/>
            <person name="Kawato M."/>
            <person name="Nagahama T."/>
            <person name="Kubokawa K."/>
            <person name="Horikoshi K."/>
        </authorList>
    </citation>
    <scope>NUCLEOTIDE SEQUENCE [LARGE SCALE GENOMIC DNA]</scope>
    <source>
        <strain evidence="5 6">ATCC BAA-1530</strain>
    </source>
</reference>
<feature type="domain" description="EAL" evidence="3">
    <location>
        <begin position="546"/>
        <end position="801"/>
    </location>
</feature>
<dbReference type="GO" id="GO:0007165">
    <property type="term" value="P:signal transduction"/>
    <property type="evidence" value="ECO:0007669"/>
    <property type="project" value="InterPro"/>
</dbReference>
<dbReference type="InterPro" id="IPR035965">
    <property type="entry name" value="PAS-like_dom_sf"/>
</dbReference>
<dbReference type="SMART" id="SM00052">
    <property type="entry name" value="EAL"/>
    <property type="match status" value="1"/>
</dbReference>
<dbReference type="SUPFAM" id="SSF158472">
    <property type="entry name" value="HAMP domain-like"/>
    <property type="match status" value="1"/>
</dbReference>
<dbReference type="Pfam" id="PF00672">
    <property type="entry name" value="HAMP"/>
    <property type="match status" value="1"/>
</dbReference>
<dbReference type="SUPFAM" id="SSF55073">
    <property type="entry name" value="Nucleotide cyclase"/>
    <property type="match status" value="1"/>
</dbReference>
<evidence type="ECO:0000259" key="2">
    <source>
        <dbReference type="PROSITE" id="PS50112"/>
    </source>
</evidence>
<dbReference type="NCBIfam" id="TIGR00254">
    <property type="entry name" value="GGDEF"/>
    <property type="match status" value="1"/>
</dbReference>
<dbReference type="Pfam" id="PF00563">
    <property type="entry name" value="EAL"/>
    <property type="match status" value="1"/>
</dbReference>
<evidence type="ECO:0000256" key="1">
    <source>
        <dbReference type="SAM" id="Phobius"/>
    </source>
</evidence>
<dbReference type="Pfam" id="PF13426">
    <property type="entry name" value="PAS_9"/>
    <property type="match status" value="1"/>
</dbReference>
<dbReference type="PANTHER" id="PTHR44757:SF2">
    <property type="entry name" value="BIOFILM ARCHITECTURE MAINTENANCE PROTEIN MBAA"/>
    <property type="match status" value="1"/>
</dbReference>
<dbReference type="Gene3D" id="3.30.70.270">
    <property type="match status" value="1"/>
</dbReference>
<sequence length="806" mass="90449">MKLAFRHKIAFKQAIIVLTISLLLGLISTSGQIYLDYKQERKDFNLGIEQTIAMHCDTAIQAVYNLDRNLAQDVTTALTLAPEVYRATLIDDFGDTLAESSAQKAQSSPLTMMGNNLFYFKSHIATPLSIKESRTGSATLIIDLDTTLITGNFTRRAVTSMALGLLYNIALASIFLILFYRYLSQPILNIAHWVNQLGKNDKNVTPPYDQQDELGDLVSSFDRLWHERKEMTDQLNKTIQELSKSEYFSRSLMENAGDAMFLCRADGIIIQVNNQATESLAIDSAKLLGRSLAEFSKNYTSSQLQTLFSSINEKEASTIEDIQISTQGEHFPIEARCIRMRLQNEDYILILARDISVRKEAEQQIFELAFFDTLTGLANRRLFIDHLNNAVKQHQENQNFGAVLYLDLDRFKTINDSLGHGIGDAILCEVAKRLTQALPDTSTCARFGGDEFVVLLTETGSSAELCAESTATTALKVLEQMAVPFDIAGHQLYCSTSIGIAVFPDSTNNSLDILRHADTALYRVKAQGRNNFQFFDPEMQSTAQERMELEKGLHLALENNEFELWYQPQVNDADQIIGAEALLRWRHPQNGVIYPGDFIGIAEESGQIVEIGNWVLKRAINQLSDWHQQGLPESFNRLAVNISPLQFMQVDFVDRLVEMLNEKNIPGRLVELEITENMLLNNFSIASNKMKLLKQRGISFAIDDFGTGYSSLRYLRDLPLDILKIDRSFVSGLRASSELAAIVEVIIATADRLDLTVIAEGVETLNERSALMELGCHCFQGYLFSKPMIPDVFYAKLQAPSHSSLV</sequence>
<keyword evidence="1" id="KW-1133">Transmembrane helix</keyword>
<dbReference type="InterPro" id="IPR000160">
    <property type="entry name" value="GGDEF_dom"/>
</dbReference>
<evidence type="ECO:0000313" key="6">
    <source>
        <dbReference type="Proteomes" id="UP000595663"/>
    </source>
</evidence>
<dbReference type="CDD" id="cd01949">
    <property type="entry name" value="GGDEF"/>
    <property type="match status" value="1"/>
</dbReference>
<dbReference type="Gene3D" id="6.10.340.10">
    <property type="match status" value="1"/>
</dbReference>
<keyword evidence="1" id="KW-0472">Membrane</keyword>
<keyword evidence="6" id="KW-1185">Reference proteome</keyword>
<dbReference type="GO" id="GO:0016020">
    <property type="term" value="C:membrane"/>
    <property type="evidence" value="ECO:0007669"/>
    <property type="project" value="InterPro"/>
</dbReference>
<dbReference type="SUPFAM" id="SSF141868">
    <property type="entry name" value="EAL domain-like"/>
    <property type="match status" value="1"/>
</dbReference>
<keyword evidence="1" id="KW-0812">Transmembrane</keyword>
<dbReference type="PROSITE" id="PS50883">
    <property type="entry name" value="EAL"/>
    <property type="match status" value="1"/>
</dbReference>
<dbReference type="AlphaFoldDB" id="A0A7R6PCE4"/>
<dbReference type="CDD" id="cd01948">
    <property type="entry name" value="EAL"/>
    <property type="match status" value="1"/>
</dbReference>
<dbReference type="NCBIfam" id="TIGR00229">
    <property type="entry name" value="sensory_box"/>
    <property type="match status" value="1"/>
</dbReference>
<protein>
    <submittedName>
        <fullName evidence="5">Signal transduction protein</fullName>
    </submittedName>
</protein>
<dbReference type="InterPro" id="IPR029787">
    <property type="entry name" value="Nucleotide_cyclase"/>
</dbReference>
<dbReference type="OrthoDB" id="8416215at2"/>
<dbReference type="InterPro" id="IPR035919">
    <property type="entry name" value="EAL_sf"/>
</dbReference>
<accession>A0A7R6PCE4</accession>
<dbReference type="Gene3D" id="3.20.20.450">
    <property type="entry name" value="EAL domain"/>
    <property type="match status" value="1"/>
</dbReference>
<dbReference type="PANTHER" id="PTHR44757">
    <property type="entry name" value="DIGUANYLATE CYCLASE DGCP"/>
    <property type="match status" value="1"/>
</dbReference>
<dbReference type="InterPro" id="IPR001633">
    <property type="entry name" value="EAL_dom"/>
</dbReference>
<name>A0A7R6PCE4_9GAMM</name>
<dbReference type="PROSITE" id="PS50887">
    <property type="entry name" value="GGDEF"/>
    <property type="match status" value="1"/>
</dbReference>
<dbReference type="InterPro" id="IPR052155">
    <property type="entry name" value="Biofilm_reg_signaling"/>
</dbReference>
<feature type="domain" description="PAS" evidence="2">
    <location>
        <begin position="245"/>
        <end position="295"/>
    </location>
</feature>
<proteinExistence type="predicted"/>
<feature type="transmembrane region" description="Helical" evidence="1">
    <location>
        <begin position="165"/>
        <end position="183"/>
    </location>
</feature>
<dbReference type="InterPro" id="IPR003660">
    <property type="entry name" value="HAMP_dom"/>
</dbReference>
<dbReference type="SMART" id="SM00267">
    <property type="entry name" value="GGDEF"/>
    <property type="match status" value="1"/>
</dbReference>
<dbReference type="EMBL" id="AP014545">
    <property type="protein sequence ID" value="BBB27442.1"/>
    <property type="molecule type" value="Genomic_DNA"/>
</dbReference>
<dbReference type="KEGG" id="ajp:AMJAP_2856"/>